<dbReference type="AlphaFoldDB" id="A0A0M0KJE7"/>
<protein>
    <submittedName>
        <fullName evidence="2">Uncharacterized protein</fullName>
    </submittedName>
</protein>
<gene>
    <name evidence="2" type="ORF">AMD02_06420</name>
</gene>
<accession>A0A0M0KJE7</accession>
<dbReference type="RefSeq" id="WP_053430801.1">
    <property type="nucleotide sequence ID" value="NZ_LILD02000041.1"/>
</dbReference>
<keyword evidence="1" id="KW-0175">Coiled coil</keyword>
<sequence length="127" mass="14915">MRIIEEGAINQYTDKVYIEFSRAEEVAEFGEHAETQKFAFALGFDMKDEKSMAALKAKMLEKCKESGFDTIVIYEQKTTEYLFLLDEDGEQPIEFVESAIERKKKEIESLEMRLKCLREQMEVLHEK</sequence>
<proteinExistence type="predicted"/>
<comment type="caution">
    <text evidence="2">The sequence shown here is derived from an EMBL/GenBank/DDBJ whole genome shotgun (WGS) entry which is preliminary data.</text>
</comment>
<feature type="coiled-coil region" evidence="1">
    <location>
        <begin position="93"/>
        <end position="127"/>
    </location>
</feature>
<dbReference type="PATRIC" id="fig|136160.3.peg.1587"/>
<organism evidence="2">
    <name type="scientific">Halalkalibacterium halodurans</name>
    <name type="common">Bacillus halodurans</name>
    <dbReference type="NCBI Taxonomy" id="86665"/>
    <lineage>
        <taxon>Bacteria</taxon>
        <taxon>Bacillati</taxon>
        <taxon>Bacillota</taxon>
        <taxon>Bacilli</taxon>
        <taxon>Bacillales</taxon>
        <taxon>Bacillaceae</taxon>
        <taxon>Halalkalibacterium (ex Joshi et al. 2022)</taxon>
    </lineage>
</organism>
<evidence type="ECO:0000256" key="1">
    <source>
        <dbReference type="SAM" id="Coils"/>
    </source>
</evidence>
<reference evidence="2" key="1">
    <citation type="submission" date="2015-08" db="EMBL/GenBank/DDBJ databases">
        <title>Complete DNA Sequence of Pseudomonas syringae pv. actinidiae, the Causal Agent of Kiwifruit Canker Disease.</title>
        <authorList>
            <person name="Rikkerink E.H.A."/>
            <person name="Fineran P.C."/>
        </authorList>
    </citation>
    <scope>NUCLEOTIDE SEQUENCE</scope>
    <source>
        <strain evidence="2">DSM 13666</strain>
    </source>
</reference>
<dbReference type="EMBL" id="LILD01000001">
    <property type="protein sequence ID" value="KOO38528.1"/>
    <property type="molecule type" value="Genomic_DNA"/>
</dbReference>
<evidence type="ECO:0000313" key="2">
    <source>
        <dbReference type="EMBL" id="KOO38528.1"/>
    </source>
</evidence>
<name>A0A0M0KJE7_ALKHA</name>